<evidence type="ECO:0000256" key="9">
    <source>
        <dbReference type="SAM" id="MobiDB-lite"/>
    </source>
</evidence>
<evidence type="ECO:0000256" key="7">
    <source>
        <dbReference type="PIRSR" id="PIRSR000137-2"/>
    </source>
</evidence>
<dbReference type="AlphaFoldDB" id="A0A8H4IG94"/>
<feature type="chain" id="PRO_5035101439" evidence="10">
    <location>
        <begin position="19"/>
        <end position="632"/>
    </location>
</feature>
<protein>
    <submittedName>
        <fullName evidence="12">Putative glucose oxidase protein</fullName>
    </submittedName>
</protein>
<accession>A0A8H4IG94</accession>
<dbReference type="Pfam" id="PF00732">
    <property type="entry name" value="GMC_oxred_N"/>
    <property type="match status" value="1"/>
</dbReference>
<comment type="caution">
    <text evidence="12">The sequence shown here is derived from an EMBL/GenBank/DDBJ whole genome shotgun (WGS) entry which is preliminary data.</text>
</comment>
<feature type="binding site" evidence="7">
    <location>
        <position position="97"/>
    </location>
    <ligand>
        <name>FAD</name>
        <dbReference type="ChEBI" id="CHEBI:57692"/>
    </ligand>
</feature>
<proteinExistence type="inferred from homology"/>
<evidence type="ECO:0000256" key="10">
    <source>
        <dbReference type="SAM" id="SignalP"/>
    </source>
</evidence>
<dbReference type="GO" id="GO:0016614">
    <property type="term" value="F:oxidoreductase activity, acting on CH-OH group of donors"/>
    <property type="evidence" value="ECO:0007669"/>
    <property type="project" value="InterPro"/>
</dbReference>
<evidence type="ECO:0000313" key="13">
    <source>
        <dbReference type="EMBL" id="KAF4305339.1"/>
    </source>
</evidence>
<dbReference type="EMBL" id="WWBZ02000082">
    <property type="protein sequence ID" value="KAF4300650.1"/>
    <property type="molecule type" value="Genomic_DNA"/>
</dbReference>
<evidence type="ECO:0000256" key="2">
    <source>
        <dbReference type="ARBA" id="ARBA00010790"/>
    </source>
</evidence>
<keyword evidence="3 8" id="KW-0285">Flavoprotein</keyword>
<feature type="domain" description="Glucose-methanol-choline oxidoreductase N-terminal" evidence="11">
    <location>
        <begin position="95"/>
        <end position="118"/>
    </location>
</feature>
<dbReference type="PANTHER" id="PTHR11552">
    <property type="entry name" value="GLUCOSE-METHANOL-CHOLINE GMC OXIDOREDUCTASE"/>
    <property type="match status" value="1"/>
</dbReference>
<dbReference type="GO" id="GO:0050660">
    <property type="term" value="F:flavin adenine dinucleotide binding"/>
    <property type="evidence" value="ECO:0007669"/>
    <property type="project" value="InterPro"/>
</dbReference>
<dbReference type="InterPro" id="IPR000172">
    <property type="entry name" value="GMC_OxRdtase_N"/>
</dbReference>
<keyword evidence="10" id="KW-0732">Signal</keyword>
<keyword evidence="5" id="KW-0560">Oxidoreductase</keyword>
<keyword evidence="14" id="KW-1185">Reference proteome</keyword>
<dbReference type="Pfam" id="PF05199">
    <property type="entry name" value="GMC_oxred_C"/>
    <property type="match status" value="1"/>
</dbReference>
<evidence type="ECO:0000256" key="5">
    <source>
        <dbReference type="ARBA" id="ARBA00023002"/>
    </source>
</evidence>
<evidence type="ECO:0000256" key="3">
    <source>
        <dbReference type="ARBA" id="ARBA00022630"/>
    </source>
</evidence>
<dbReference type="InterPro" id="IPR036188">
    <property type="entry name" value="FAD/NAD-bd_sf"/>
</dbReference>
<evidence type="ECO:0000256" key="8">
    <source>
        <dbReference type="RuleBase" id="RU003968"/>
    </source>
</evidence>
<dbReference type="InterPro" id="IPR012132">
    <property type="entry name" value="GMC_OxRdtase"/>
</dbReference>
<dbReference type="PROSITE" id="PS00623">
    <property type="entry name" value="GMC_OXRED_1"/>
    <property type="match status" value="1"/>
</dbReference>
<evidence type="ECO:0000256" key="4">
    <source>
        <dbReference type="ARBA" id="ARBA00022827"/>
    </source>
</evidence>
<organism evidence="12 14">
    <name type="scientific">Botryosphaeria dothidea</name>
    <dbReference type="NCBI Taxonomy" id="55169"/>
    <lineage>
        <taxon>Eukaryota</taxon>
        <taxon>Fungi</taxon>
        <taxon>Dikarya</taxon>
        <taxon>Ascomycota</taxon>
        <taxon>Pezizomycotina</taxon>
        <taxon>Dothideomycetes</taxon>
        <taxon>Dothideomycetes incertae sedis</taxon>
        <taxon>Botryosphaeriales</taxon>
        <taxon>Botryosphaeriaceae</taxon>
        <taxon>Botryosphaeria</taxon>
    </lineage>
</organism>
<comment type="similarity">
    <text evidence="2 8">Belongs to the GMC oxidoreductase family.</text>
</comment>
<comment type="cofactor">
    <cofactor evidence="1 7">
        <name>FAD</name>
        <dbReference type="ChEBI" id="CHEBI:57692"/>
    </cofactor>
</comment>
<gene>
    <name evidence="13" type="ORF">GTA08_BOTSDO07269</name>
    <name evidence="12" type="ORF">GTA08_BOTSDO11460</name>
</gene>
<dbReference type="Gene3D" id="4.10.450.10">
    <property type="entry name" value="Glucose Oxidase, domain 2"/>
    <property type="match status" value="1"/>
</dbReference>
<feature type="compositionally biased region" description="Low complexity" evidence="9">
    <location>
        <begin position="595"/>
        <end position="608"/>
    </location>
</feature>
<dbReference type="PANTHER" id="PTHR11552:SF201">
    <property type="entry name" value="GLUCOSE-METHANOL-CHOLINE OXIDOREDUCTASE N-TERMINAL DOMAIN-CONTAINING PROTEIN"/>
    <property type="match status" value="1"/>
</dbReference>
<evidence type="ECO:0000256" key="1">
    <source>
        <dbReference type="ARBA" id="ARBA00001974"/>
    </source>
</evidence>
<dbReference type="OrthoDB" id="269227at2759"/>
<evidence type="ECO:0000259" key="11">
    <source>
        <dbReference type="PROSITE" id="PS00623"/>
    </source>
</evidence>
<reference evidence="12 14" key="1">
    <citation type="submission" date="2020-04" db="EMBL/GenBank/DDBJ databases">
        <title>Genome Assembly and Annotation of Botryosphaeria dothidea sdau 11-99, a Latent Pathogen of Apple Fruit Ring Rot in China.</title>
        <authorList>
            <person name="Yu C."/>
            <person name="Diao Y."/>
            <person name="Lu Q."/>
            <person name="Zhao J."/>
            <person name="Cui S."/>
            <person name="Peng C."/>
            <person name="He B."/>
            <person name="Liu H."/>
        </authorList>
    </citation>
    <scope>NUCLEOTIDE SEQUENCE [LARGE SCALE GENOMIC DNA]</scope>
    <source>
        <strain evidence="12">Sdau11-99</strain>
        <strain evidence="14">sdau11-99</strain>
    </source>
</reference>
<feature type="binding site" evidence="7">
    <location>
        <begin position="40"/>
        <end position="41"/>
    </location>
    <ligand>
        <name>FAD</name>
        <dbReference type="ChEBI" id="CHEBI:57692"/>
    </ligand>
</feature>
<feature type="signal peptide" evidence="10">
    <location>
        <begin position="1"/>
        <end position="18"/>
    </location>
</feature>
<evidence type="ECO:0000313" key="12">
    <source>
        <dbReference type="EMBL" id="KAF4300650.1"/>
    </source>
</evidence>
<feature type="binding site" evidence="7">
    <location>
        <begin position="105"/>
        <end position="108"/>
    </location>
    <ligand>
        <name>FAD</name>
        <dbReference type="ChEBI" id="CHEBI:57692"/>
    </ligand>
</feature>
<dbReference type="EMBL" id="WWBZ02000040">
    <property type="protein sequence ID" value="KAF4305339.1"/>
    <property type="molecule type" value="Genomic_DNA"/>
</dbReference>
<feature type="binding site" evidence="7">
    <location>
        <position position="249"/>
    </location>
    <ligand>
        <name>FAD</name>
        <dbReference type="ChEBI" id="CHEBI:57692"/>
    </ligand>
</feature>
<evidence type="ECO:0000313" key="14">
    <source>
        <dbReference type="Proteomes" id="UP000572817"/>
    </source>
</evidence>
<feature type="binding site" evidence="7">
    <location>
        <begin position="530"/>
        <end position="531"/>
    </location>
    <ligand>
        <name>FAD</name>
        <dbReference type="ChEBI" id="CHEBI:57692"/>
    </ligand>
</feature>
<dbReference type="SUPFAM" id="SSF51905">
    <property type="entry name" value="FAD/NAD(P)-binding domain"/>
    <property type="match status" value="1"/>
</dbReference>
<evidence type="ECO:0000256" key="6">
    <source>
        <dbReference type="PIRSR" id="PIRSR000137-1"/>
    </source>
</evidence>
<dbReference type="Gene3D" id="3.50.50.60">
    <property type="entry name" value="FAD/NAD(P)-binding domain"/>
    <property type="match status" value="1"/>
</dbReference>
<feature type="region of interest" description="Disordered" evidence="9">
    <location>
        <begin position="593"/>
        <end position="618"/>
    </location>
</feature>
<dbReference type="Proteomes" id="UP000572817">
    <property type="component" value="Unassembled WGS sequence"/>
</dbReference>
<dbReference type="SUPFAM" id="SSF54373">
    <property type="entry name" value="FAD-linked reductases, C-terminal domain"/>
    <property type="match status" value="1"/>
</dbReference>
<keyword evidence="4 7" id="KW-0274">FAD</keyword>
<sequence length="632" mass="66762">MKSTLSSVLFLLAAGVSSQQTSQASQLLESYDYIICGGGTSGLTVATRLSEMADATVLVIEAGPESAASFAESNWNYPSGPERFASGRSQGLPAGKVLGGSSAVNGRVYLRAEKTQIDDWERAGNTGWNWDNLFPYYLKSEQLVPPNERQTDAGMTYTPEFHGTDGPVNTGWPAEVSIETYLNQLEEAYASIGIPKIQDPNGGQMRGLSTYPRTQQNINDEDVRESAATAYYQPVADRTNLDVITDTTVLRIIWAENDDANGNAIAVGVEVASADGTTAILNATQEVILAAGAYRSASILEFSGVGNSQILQPLGIDTKVYLPGVGEHLTDQANNILTFEQAPGAGFTGTTAYVAYATVADVFGDQAPAVAAEVRAALPSYAATIAAQNNNATSADALLPLLEIQHASIFDAQITAFELLKGLEFSPTRLDCEMWSTLPFSRGNVHITAGAPPTDGSTPPLAITNNFFQLPYDTAAQIAAARFVRTLYGLAPLNGSAVLDEIAPGVATVPLAASDDEWEVWLKGQFRSAWHPVGTTSMLPRASGGVVDAELRVYETVNVRVVDAGVFPFQVNGHPSATVYAVAERAADMIKGDFSQGSRSGGTSSSSGGTAGDAGGMTRLGRVRGRRVSFKA</sequence>
<dbReference type="PIRSF" id="PIRSF000137">
    <property type="entry name" value="Alcohol_oxidase"/>
    <property type="match status" value="1"/>
</dbReference>
<name>A0A8H4IG94_9PEZI</name>
<feature type="active site" description="Proton acceptor" evidence="6">
    <location>
        <position position="574"/>
    </location>
</feature>
<dbReference type="Gene3D" id="3.30.560.10">
    <property type="entry name" value="Glucose Oxidase, domain 3"/>
    <property type="match status" value="1"/>
</dbReference>
<dbReference type="InterPro" id="IPR027424">
    <property type="entry name" value="Glucose_Oxidase_domain_2"/>
</dbReference>
<feature type="active site" description="Proton donor" evidence="6">
    <location>
        <position position="531"/>
    </location>
</feature>
<dbReference type="InterPro" id="IPR007867">
    <property type="entry name" value="GMC_OxRtase_C"/>
</dbReference>